<protein>
    <recommendedName>
        <fullName evidence="4">DUF5640 domain-containing protein</fullName>
    </recommendedName>
</protein>
<organism evidence="2 3">
    <name type="scientific">Terribacillus saccharophilus</name>
    <dbReference type="NCBI Taxonomy" id="361277"/>
    <lineage>
        <taxon>Bacteria</taxon>
        <taxon>Bacillati</taxon>
        <taxon>Bacillota</taxon>
        <taxon>Bacilli</taxon>
        <taxon>Bacillales</taxon>
        <taxon>Bacillaceae</taxon>
        <taxon>Terribacillus</taxon>
    </lineage>
</organism>
<dbReference type="EMBL" id="FOCD01000006">
    <property type="protein sequence ID" value="SEO08406.1"/>
    <property type="molecule type" value="Genomic_DNA"/>
</dbReference>
<gene>
    <name evidence="2" type="ORF">SAMN04489762_3446</name>
</gene>
<dbReference type="Proteomes" id="UP000199735">
    <property type="component" value="Unassembled WGS sequence"/>
</dbReference>
<proteinExistence type="predicted"/>
<dbReference type="PROSITE" id="PS51257">
    <property type="entry name" value="PROKAR_LIPOPROTEIN"/>
    <property type="match status" value="1"/>
</dbReference>
<feature type="chain" id="PRO_5043556086" description="DUF5640 domain-containing protein" evidence="1">
    <location>
        <begin position="20"/>
        <end position="117"/>
    </location>
</feature>
<feature type="signal peptide" evidence="1">
    <location>
        <begin position="1"/>
        <end position="19"/>
    </location>
</feature>
<comment type="caution">
    <text evidence="2">The sequence shown here is derived from an EMBL/GenBank/DDBJ whole genome shotgun (WGS) entry which is preliminary data.</text>
</comment>
<name>A0AAX2EJS9_9BACI</name>
<dbReference type="AlphaFoldDB" id="A0AAX2EJS9"/>
<evidence type="ECO:0000313" key="3">
    <source>
        <dbReference type="Proteomes" id="UP000199735"/>
    </source>
</evidence>
<evidence type="ECO:0000313" key="2">
    <source>
        <dbReference type="EMBL" id="SEO08406.1"/>
    </source>
</evidence>
<reference evidence="2 3" key="1">
    <citation type="submission" date="2016-10" db="EMBL/GenBank/DDBJ databases">
        <authorList>
            <person name="Varghese N."/>
            <person name="Submissions S."/>
        </authorList>
    </citation>
    <scope>NUCLEOTIDE SEQUENCE [LARGE SCALE GENOMIC DNA]</scope>
    <source>
        <strain evidence="2 3">DSM 21619</strain>
    </source>
</reference>
<evidence type="ECO:0008006" key="4">
    <source>
        <dbReference type="Google" id="ProtNLM"/>
    </source>
</evidence>
<dbReference type="RefSeq" id="WP_093881546.1">
    <property type="nucleotide sequence ID" value="NZ_FOCD01000006.1"/>
</dbReference>
<sequence length="117" mass="13035">MKKTIISCFAFFTIFLLTACGASTQDDLQSQKWNVVATNGEAYTASFGQDTITFTFAGINMGFSYSIQDDVLTMERQDSDEGPISFNIEKNSNEYTFTAQTEDVKEQYGDLTLSEAK</sequence>
<accession>A0AAX2EJS9</accession>
<evidence type="ECO:0000256" key="1">
    <source>
        <dbReference type="SAM" id="SignalP"/>
    </source>
</evidence>
<keyword evidence="1" id="KW-0732">Signal</keyword>